<dbReference type="Proteomes" id="UP000255177">
    <property type="component" value="Unassembled WGS sequence"/>
</dbReference>
<dbReference type="InterPro" id="IPR027417">
    <property type="entry name" value="P-loop_NTPase"/>
</dbReference>
<dbReference type="EC" id="3.4.22.-" evidence="13"/>
<evidence type="ECO:0000256" key="3">
    <source>
        <dbReference type="ARBA" id="ARBA00022475"/>
    </source>
</evidence>
<dbReference type="InterPro" id="IPR039421">
    <property type="entry name" value="Type_1_exporter"/>
</dbReference>
<dbReference type="GO" id="GO:0006508">
    <property type="term" value="P:proteolysis"/>
    <property type="evidence" value="ECO:0007669"/>
    <property type="project" value="InterPro"/>
</dbReference>
<dbReference type="Pfam" id="PF00005">
    <property type="entry name" value="ABC_tran"/>
    <property type="match status" value="1"/>
</dbReference>
<dbReference type="PROSITE" id="PS50893">
    <property type="entry name" value="ABC_TRANSPORTER_2"/>
    <property type="match status" value="1"/>
</dbReference>
<feature type="domain" description="ABC transporter" evidence="10">
    <location>
        <begin position="488"/>
        <end position="721"/>
    </location>
</feature>
<dbReference type="GO" id="GO:0034040">
    <property type="term" value="F:ATPase-coupled lipid transmembrane transporter activity"/>
    <property type="evidence" value="ECO:0007669"/>
    <property type="project" value="TreeGrafter"/>
</dbReference>
<evidence type="ECO:0000259" key="11">
    <source>
        <dbReference type="PROSITE" id="PS50929"/>
    </source>
</evidence>
<dbReference type="Gene3D" id="1.20.1560.10">
    <property type="entry name" value="ABC transporter type 1, transmembrane domain"/>
    <property type="match status" value="1"/>
</dbReference>
<keyword evidence="13" id="KW-0378">Hydrolase</keyword>
<keyword evidence="4 9" id="KW-0812">Transmembrane</keyword>
<evidence type="ECO:0000256" key="5">
    <source>
        <dbReference type="ARBA" id="ARBA00022741"/>
    </source>
</evidence>
<accession>A0A380SZY1</accession>
<reference evidence="14" key="1">
    <citation type="submission" date="2018-07" db="EMBL/GenBank/DDBJ databases">
        <authorList>
            <person name="Blom J."/>
        </authorList>
    </citation>
    <scope>NUCLEOTIDE SEQUENCE [LARGE SCALE GENOMIC DNA]</scope>
    <source>
        <strain evidence="14">CCOS 864</strain>
    </source>
</reference>
<keyword evidence="8 9" id="KW-0472">Membrane</keyword>
<keyword evidence="7 9" id="KW-1133">Transmembrane helix</keyword>
<dbReference type="PANTHER" id="PTHR24221">
    <property type="entry name" value="ATP-BINDING CASSETTE SUB-FAMILY B"/>
    <property type="match status" value="1"/>
</dbReference>
<keyword evidence="5" id="KW-0547">Nucleotide-binding</keyword>
<feature type="transmembrane region" description="Helical" evidence="9">
    <location>
        <begin position="302"/>
        <end position="323"/>
    </location>
</feature>
<feature type="transmembrane region" description="Helical" evidence="9">
    <location>
        <begin position="199"/>
        <end position="219"/>
    </location>
</feature>
<dbReference type="GO" id="GO:0008234">
    <property type="term" value="F:cysteine-type peptidase activity"/>
    <property type="evidence" value="ECO:0007669"/>
    <property type="project" value="InterPro"/>
</dbReference>
<gene>
    <name evidence="13" type="primary">mchF</name>
    <name evidence="13" type="ORF">CCOS864_02999</name>
</gene>
<dbReference type="GO" id="GO:0005886">
    <property type="term" value="C:plasma membrane"/>
    <property type="evidence" value="ECO:0007669"/>
    <property type="project" value="UniProtKB-SubCell"/>
</dbReference>
<dbReference type="GO" id="GO:0005524">
    <property type="term" value="F:ATP binding"/>
    <property type="evidence" value="ECO:0007669"/>
    <property type="project" value="UniProtKB-KW"/>
</dbReference>
<dbReference type="PANTHER" id="PTHR24221:SF606">
    <property type="entry name" value="COLICIN V SECRETION-PROCESSING ATP-BINDING PROTEIN"/>
    <property type="match status" value="1"/>
</dbReference>
<evidence type="ECO:0000256" key="8">
    <source>
        <dbReference type="ARBA" id="ARBA00023136"/>
    </source>
</evidence>
<feature type="transmembrane region" description="Helical" evidence="9">
    <location>
        <begin position="165"/>
        <end position="187"/>
    </location>
</feature>
<dbReference type="CDD" id="cd18567">
    <property type="entry name" value="ABC_6TM_CvaB_RaxB_like"/>
    <property type="match status" value="1"/>
</dbReference>
<dbReference type="PROSITE" id="PS00211">
    <property type="entry name" value="ABC_TRANSPORTER_1"/>
    <property type="match status" value="1"/>
</dbReference>
<evidence type="ECO:0000256" key="4">
    <source>
        <dbReference type="ARBA" id="ARBA00022692"/>
    </source>
</evidence>
<keyword evidence="2" id="KW-0813">Transport</keyword>
<dbReference type="InterPro" id="IPR017871">
    <property type="entry name" value="ABC_transporter-like_CS"/>
</dbReference>
<keyword evidence="6 13" id="KW-0067">ATP-binding</keyword>
<dbReference type="SUPFAM" id="SSF90123">
    <property type="entry name" value="ABC transporter transmembrane region"/>
    <property type="match status" value="1"/>
</dbReference>
<sequence>MNIRQPLAFGIGRKLPMVLQAEAAECGQACLVMIAGFHGQRHDLFSLRQKLSPSMKGATLKQLMAMASQLGLASRPLRLELQALGQLRLPCVLHWNFNHFVVLKEVGPRGVTLHDPGRGVCQLSFDEVSAAFTGVALELWPQSDFQPGPANPPLRLRQLLGRVQGFGGVLSHVLLLAAALELCMVLSPFFLQTVIDKVLVSADLDLLAVLAIGFGLLLVMQQTLALGRSWALMYLGTMLSAQWQINVFSHLVRLPVAFFERRHLGDIVSRFGSLKSIQHTLTTSFVEALLDGLMTLVTLGLMFAYSPPLALIALLAMVVYALARWAWFGPLRRASEEQLVHAARQQSYFLESMRGVRTIKLFGHQEQRASAWGSLLVEEINAGLRPQKLELAYRAFNGLLFGLVTVLVIWLGARLVLDGQFSAGMLIAFNAYKEQFNSRVAGLIDKLVDVLMLRLHGERLADILLQVPEPRQSPSVDDNDAVDSVPSLEVRQLKFRYSEHEPYVLDDVSVRIEAGDSLAIVGPSGGGKTTLLNVMLGILAPSSGSVLLDGVAIDSHNLERLRRVSATVLQDDVLFAGSIADNISFFSAEADPRWVEQCARMAAVHDDIAQMPMAYNTLVGDMGTVLSGGQKQRILLARALYRRPKLLFLDEATSHLDIAREAAVNHALQALNITRIIVAHRPDTIRSARRVLALDNGRVVYDGPLIEADEQAPAEPGEVARGAASSS</sequence>
<evidence type="ECO:0000256" key="1">
    <source>
        <dbReference type="ARBA" id="ARBA00004651"/>
    </source>
</evidence>
<proteinExistence type="predicted"/>
<dbReference type="InterPro" id="IPR003593">
    <property type="entry name" value="AAA+_ATPase"/>
</dbReference>
<name>A0A380SZY1_9PSED</name>
<dbReference type="InterPro" id="IPR036640">
    <property type="entry name" value="ABC1_TM_sf"/>
</dbReference>
<dbReference type="InterPro" id="IPR003439">
    <property type="entry name" value="ABC_transporter-like_ATP-bd"/>
</dbReference>
<evidence type="ECO:0000256" key="9">
    <source>
        <dbReference type="SAM" id="Phobius"/>
    </source>
</evidence>
<dbReference type="SUPFAM" id="SSF52540">
    <property type="entry name" value="P-loop containing nucleoside triphosphate hydrolases"/>
    <property type="match status" value="1"/>
</dbReference>
<dbReference type="CDD" id="cd02419">
    <property type="entry name" value="Peptidase_C39C"/>
    <property type="match status" value="1"/>
</dbReference>
<dbReference type="EMBL" id="UIDD01000007">
    <property type="protein sequence ID" value="SUQ63547.1"/>
    <property type="molecule type" value="Genomic_DNA"/>
</dbReference>
<evidence type="ECO:0000259" key="10">
    <source>
        <dbReference type="PROSITE" id="PS50893"/>
    </source>
</evidence>
<dbReference type="PROSITE" id="PS50929">
    <property type="entry name" value="ABC_TM1F"/>
    <property type="match status" value="1"/>
</dbReference>
<feature type="domain" description="Peptidase C39" evidence="12">
    <location>
        <begin position="20"/>
        <end position="139"/>
    </location>
</feature>
<dbReference type="Pfam" id="PF03412">
    <property type="entry name" value="Peptidase_C39"/>
    <property type="match status" value="1"/>
</dbReference>
<feature type="domain" description="ABC transmembrane type-1" evidence="11">
    <location>
        <begin position="173"/>
        <end position="452"/>
    </location>
</feature>
<dbReference type="FunFam" id="3.40.50.300:FF:000299">
    <property type="entry name" value="ABC transporter ATP-binding protein/permease"/>
    <property type="match status" value="1"/>
</dbReference>
<dbReference type="PROSITE" id="PS50990">
    <property type="entry name" value="PEPTIDASE_C39"/>
    <property type="match status" value="1"/>
</dbReference>
<dbReference type="GO" id="GO:0016887">
    <property type="term" value="F:ATP hydrolysis activity"/>
    <property type="evidence" value="ECO:0007669"/>
    <property type="project" value="InterPro"/>
</dbReference>
<comment type="subcellular location">
    <subcellularLocation>
        <location evidence="1">Cell membrane</location>
        <topology evidence="1">Multi-pass membrane protein</topology>
    </subcellularLocation>
</comment>
<organism evidence="13 14">
    <name type="scientific">Pseudomonas wadenswilerensis</name>
    <dbReference type="NCBI Taxonomy" id="1785161"/>
    <lineage>
        <taxon>Bacteria</taxon>
        <taxon>Pseudomonadati</taxon>
        <taxon>Pseudomonadota</taxon>
        <taxon>Gammaproteobacteria</taxon>
        <taxon>Pseudomonadales</taxon>
        <taxon>Pseudomonadaceae</taxon>
        <taxon>Pseudomonas</taxon>
    </lineage>
</organism>
<dbReference type="InterPro" id="IPR005074">
    <property type="entry name" value="Peptidase_C39"/>
</dbReference>
<dbReference type="Pfam" id="PF00664">
    <property type="entry name" value="ABC_membrane"/>
    <property type="match status" value="1"/>
</dbReference>
<dbReference type="InterPro" id="IPR011527">
    <property type="entry name" value="ABC1_TM_dom"/>
</dbReference>
<evidence type="ECO:0000256" key="7">
    <source>
        <dbReference type="ARBA" id="ARBA00022989"/>
    </source>
</evidence>
<dbReference type="GO" id="GO:0140359">
    <property type="term" value="F:ABC-type transporter activity"/>
    <property type="evidence" value="ECO:0007669"/>
    <property type="project" value="InterPro"/>
</dbReference>
<evidence type="ECO:0000256" key="6">
    <source>
        <dbReference type="ARBA" id="ARBA00022840"/>
    </source>
</evidence>
<evidence type="ECO:0000259" key="12">
    <source>
        <dbReference type="PROSITE" id="PS50990"/>
    </source>
</evidence>
<protein>
    <submittedName>
        <fullName evidence="13">Putative microcin-H47 secretion/processing ATP-binding protein</fullName>
        <ecNumber evidence="13">3.4.22.-</ecNumber>
    </submittedName>
</protein>
<dbReference type="SMART" id="SM00382">
    <property type="entry name" value="AAA"/>
    <property type="match status" value="1"/>
</dbReference>
<keyword evidence="3" id="KW-1003">Cell membrane</keyword>
<evidence type="ECO:0000313" key="14">
    <source>
        <dbReference type="Proteomes" id="UP000255177"/>
    </source>
</evidence>
<dbReference type="Gene3D" id="3.40.50.300">
    <property type="entry name" value="P-loop containing nucleotide triphosphate hydrolases"/>
    <property type="match status" value="1"/>
</dbReference>
<keyword evidence="14" id="KW-1185">Reference proteome</keyword>
<dbReference type="InterPro" id="IPR033838">
    <property type="entry name" value="CvaB_peptidase"/>
</dbReference>
<evidence type="ECO:0000256" key="2">
    <source>
        <dbReference type="ARBA" id="ARBA00022448"/>
    </source>
</evidence>
<feature type="transmembrane region" description="Helical" evidence="9">
    <location>
        <begin position="231"/>
        <end position="252"/>
    </location>
</feature>
<dbReference type="AlphaFoldDB" id="A0A380SZY1"/>
<evidence type="ECO:0000313" key="13">
    <source>
        <dbReference type="EMBL" id="SUQ63547.1"/>
    </source>
</evidence>
<dbReference type="Gene3D" id="3.90.70.10">
    <property type="entry name" value="Cysteine proteinases"/>
    <property type="match status" value="1"/>
</dbReference>
<feature type="transmembrane region" description="Helical" evidence="9">
    <location>
        <begin position="395"/>
        <end position="417"/>
    </location>
</feature>